<keyword evidence="1" id="KW-0732">Signal</keyword>
<protein>
    <recommendedName>
        <fullName evidence="2">Peptidase C14 caspase domain-containing protein</fullName>
    </recommendedName>
</protein>
<dbReference type="EMBL" id="JACHLP010000013">
    <property type="protein sequence ID" value="MBB4845994.1"/>
    <property type="molecule type" value="Genomic_DNA"/>
</dbReference>
<sequence length="318" mass="34604">MRRWCGAVGLSLLAGTALAANHALLVGVSAYPHLPGKSLEGPANDVALMARSLAELGFEAGQVRVLSEASGEPPTRAAIVQNLARLAGQARAGDWVLVYLSGHGAQVPQPQQAWRKSGGRREADGLQEVFLPRDTWRWSAEQQAVQGALPDREIGQALQRIRSRGAHVWAVLDTCHAADLLRRPGHAETWRYASPLELQIPLPLWLARWQEGLQRGGLQRPPPAERHPSAGVEGQFVGFFAAQEDEGALEELLPAPDGGPRQRYGLFTYRLALALRGWQGSFLDLAEALRASYRERPFPHPQFVGALSSRPGFGLAAR</sequence>
<dbReference type="Proteomes" id="UP000562027">
    <property type="component" value="Unassembled WGS sequence"/>
</dbReference>
<dbReference type="GO" id="GO:0004197">
    <property type="term" value="F:cysteine-type endopeptidase activity"/>
    <property type="evidence" value="ECO:0007669"/>
    <property type="project" value="InterPro"/>
</dbReference>
<feature type="domain" description="Peptidase C14 caspase" evidence="2">
    <location>
        <begin position="21"/>
        <end position="290"/>
    </location>
</feature>
<keyword evidence="4" id="KW-1185">Reference proteome</keyword>
<feature type="signal peptide" evidence="1">
    <location>
        <begin position="1"/>
        <end position="19"/>
    </location>
</feature>
<dbReference type="InterPro" id="IPR011600">
    <property type="entry name" value="Pept_C14_caspase"/>
</dbReference>
<reference evidence="3 4" key="1">
    <citation type="submission" date="2020-08" db="EMBL/GenBank/DDBJ databases">
        <title>Functional genomics of gut bacteria from endangered species of beetles.</title>
        <authorList>
            <person name="Carlos-Shanley C."/>
        </authorList>
    </citation>
    <scope>NUCLEOTIDE SEQUENCE [LARGE SCALE GENOMIC DNA]</scope>
    <source>
        <strain evidence="3 4">S00239</strain>
    </source>
</reference>
<dbReference type="GO" id="GO:0005737">
    <property type="term" value="C:cytoplasm"/>
    <property type="evidence" value="ECO:0007669"/>
    <property type="project" value="TreeGrafter"/>
</dbReference>
<comment type="caution">
    <text evidence="3">The sequence shown here is derived from an EMBL/GenBank/DDBJ whole genome shotgun (WGS) entry which is preliminary data.</text>
</comment>
<dbReference type="Pfam" id="PF00656">
    <property type="entry name" value="Peptidase_C14"/>
    <property type="match status" value="1"/>
</dbReference>
<evidence type="ECO:0000313" key="4">
    <source>
        <dbReference type="Proteomes" id="UP000562027"/>
    </source>
</evidence>
<accession>A0A840LBL6</accession>
<name>A0A840LBL6_9BURK</name>
<gene>
    <name evidence="3" type="ORF">HNP55_004548</name>
</gene>
<evidence type="ECO:0000259" key="2">
    <source>
        <dbReference type="Pfam" id="PF00656"/>
    </source>
</evidence>
<evidence type="ECO:0000256" key="1">
    <source>
        <dbReference type="SAM" id="SignalP"/>
    </source>
</evidence>
<dbReference type="PANTHER" id="PTHR48104">
    <property type="entry name" value="METACASPASE-4"/>
    <property type="match status" value="1"/>
</dbReference>
<dbReference type="SUPFAM" id="SSF52129">
    <property type="entry name" value="Caspase-like"/>
    <property type="match status" value="1"/>
</dbReference>
<dbReference type="PANTHER" id="PTHR48104:SF30">
    <property type="entry name" value="METACASPASE-1"/>
    <property type="match status" value="1"/>
</dbReference>
<organism evidence="3 4">
    <name type="scientific">Roseateles oligotrophus</name>
    <dbReference type="NCBI Taxonomy" id="1769250"/>
    <lineage>
        <taxon>Bacteria</taxon>
        <taxon>Pseudomonadati</taxon>
        <taxon>Pseudomonadota</taxon>
        <taxon>Betaproteobacteria</taxon>
        <taxon>Burkholderiales</taxon>
        <taxon>Sphaerotilaceae</taxon>
        <taxon>Roseateles</taxon>
    </lineage>
</organism>
<dbReference type="Gene3D" id="3.40.50.1460">
    <property type="match status" value="1"/>
</dbReference>
<dbReference type="GO" id="GO:0006508">
    <property type="term" value="P:proteolysis"/>
    <property type="evidence" value="ECO:0007669"/>
    <property type="project" value="InterPro"/>
</dbReference>
<dbReference type="RefSeq" id="WP_184304447.1">
    <property type="nucleotide sequence ID" value="NZ_JACHLP010000013.1"/>
</dbReference>
<evidence type="ECO:0000313" key="3">
    <source>
        <dbReference type="EMBL" id="MBB4845994.1"/>
    </source>
</evidence>
<proteinExistence type="predicted"/>
<feature type="chain" id="PRO_5032803309" description="Peptidase C14 caspase domain-containing protein" evidence="1">
    <location>
        <begin position="20"/>
        <end position="318"/>
    </location>
</feature>
<dbReference type="InterPro" id="IPR029030">
    <property type="entry name" value="Caspase-like_dom_sf"/>
</dbReference>
<dbReference type="InterPro" id="IPR050452">
    <property type="entry name" value="Metacaspase"/>
</dbReference>
<dbReference type="AlphaFoldDB" id="A0A840LBL6"/>